<dbReference type="Proteomes" id="UP000295301">
    <property type="component" value="Unassembled WGS sequence"/>
</dbReference>
<evidence type="ECO:0000313" key="5">
    <source>
        <dbReference type="Proteomes" id="UP000295301"/>
    </source>
</evidence>
<organism evidence="4 5">
    <name type="scientific">Antarcticimicrobium luteum</name>
    <dbReference type="NCBI Taxonomy" id="2547397"/>
    <lineage>
        <taxon>Bacteria</taxon>
        <taxon>Pseudomonadati</taxon>
        <taxon>Pseudomonadota</taxon>
        <taxon>Alphaproteobacteria</taxon>
        <taxon>Rhodobacterales</taxon>
        <taxon>Paracoccaceae</taxon>
        <taxon>Antarcticimicrobium</taxon>
    </lineage>
</organism>
<feature type="compositionally biased region" description="Low complexity" evidence="2">
    <location>
        <begin position="782"/>
        <end position="801"/>
    </location>
</feature>
<feature type="region of interest" description="Disordered" evidence="2">
    <location>
        <begin position="647"/>
        <end position="759"/>
    </location>
</feature>
<feature type="compositionally biased region" description="Basic and acidic residues" evidence="2">
    <location>
        <begin position="802"/>
        <end position="812"/>
    </location>
</feature>
<dbReference type="NCBIfam" id="TIGR02302">
    <property type="entry name" value="aProt_lowcomp"/>
    <property type="match status" value="1"/>
</dbReference>
<evidence type="ECO:0000313" key="4">
    <source>
        <dbReference type="EMBL" id="TDK42306.1"/>
    </source>
</evidence>
<sequence length="869" mass="93592">MAPAPERDPRLTRLRLPLFLTRAGMLAERVLRCFWPVLSIVMGVLAALMLGLHDLAPIEAVWGLGVAAVLAVLGFGLRGALRFRWPGRGAALARLDETLPGRPIRALLDDQAIGAGDAASAAVWRAHQARMAARAAAARPVRPDLRLAARDPYALRYVALLALAIGLIFGSVWRVGSVAEMAPGGAALAGGPTWEGWVEPPRYTGLPTLYLNDIPEGAMRVPEGSRITLRFYGEVGALTLAETVSGRVGELPSAADPQQEFGVAQGGALRIDGPGGRAWDVSVIADAAPGISVSAPPETGAAGEMTLPFAARDDYGVTGGEAVIALDIGALDRRYGLAVAPEPREAITVPLPLPIAGDRADFDEKLIEDFSKHPWANLPVTFTLSATDAAGQVGQAAPFAASLPARHFFDPLAAAIAEQRRDLLWSRENAPRVAQVLRAVSHRPDEVFRSETAYLRLRVTLRRLENFTAHGLSTAQRDEIAEALWGLAMLLEEGDLGDALERLRRAQERLSEAMKNGASDQEIAELMQELREATDDYLSQLSRQAQQEGQQGEQGQPQDGDSMQMTQNDLQRMMDRIQELMEQGRMAEAQQALEELQQLMENMRVTQGQQGEGGQSEGQRAMEGLADTLRDQQGLSDQAFRDLQEQFNPGAGAGQSRQNEGRNGGQGRGQSHEGQGEGQQQGQGGDGDDTRQGQNGQQRGDESGAGSLADRQQALREELNRQQGGLPGAGTPEGDAARDALGRAGRAMDGAEEALRGDDLAEAIDRQAEAIEALREGMRALGEAMAQEQQGNQQQGQGMAEGDMRANDRDPLGRQAGANGALGTDEGMLQGEDVYRRARELLDEIRRRSGEGERPDVELDYLRRLLDRF</sequence>
<dbReference type="RefSeq" id="WP_133361434.1">
    <property type="nucleotide sequence ID" value="NZ_SMUV01000073.1"/>
</dbReference>
<gene>
    <name evidence="4" type="ORF">E1832_19400</name>
</gene>
<keyword evidence="1" id="KW-0175">Coiled coil</keyword>
<feature type="region of interest" description="Disordered" evidence="2">
    <location>
        <begin position="781"/>
        <end position="827"/>
    </location>
</feature>
<feature type="region of interest" description="Disordered" evidence="2">
    <location>
        <begin position="542"/>
        <end position="564"/>
    </location>
</feature>
<keyword evidence="3" id="KW-0472">Membrane</keyword>
<keyword evidence="3" id="KW-0812">Transmembrane</keyword>
<feature type="transmembrane region" description="Helical" evidence="3">
    <location>
        <begin position="62"/>
        <end position="81"/>
    </location>
</feature>
<evidence type="ECO:0000256" key="1">
    <source>
        <dbReference type="SAM" id="Coils"/>
    </source>
</evidence>
<dbReference type="EMBL" id="SMUV01000073">
    <property type="protein sequence ID" value="TDK42306.1"/>
    <property type="molecule type" value="Genomic_DNA"/>
</dbReference>
<comment type="caution">
    <text evidence="4">The sequence shown here is derived from an EMBL/GenBank/DDBJ whole genome shotgun (WGS) entry which is preliminary data.</text>
</comment>
<name>A0A4R5UTI9_9RHOB</name>
<keyword evidence="3" id="KW-1133">Transmembrane helix</keyword>
<feature type="coiled-coil region" evidence="1">
    <location>
        <begin position="496"/>
        <end position="536"/>
    </location>
</feature>
<feature type="transmembrane region" description="Helical" evidence="3">
    <location>
        <begin position="154"/>
        <end position="173"/>
    </location>
</feature>
<evidence type="ECO:0000256" key="2">
    <source>
        <dbReference type="SAM" id="MobiDB-lite"/>
    </source>
</evidence>
<evidence type="ECO:0000256" key="3">
    <source>
        <dbReference type="SAM" id="Phobius"/>
    </source>
</evidence>
<dbReference type="Pfam" id="PF13779">
    <property type="entry name" value="DUF4175"/>
    <property type="match status" value="1"/>
</dbReference>
<feature type="transmembrane region" description="Helical" evidence="3">
    <location>
        <begin position="30"/>
        <end position="50"/>
    </location>
</feature>
<protein>
    <submittedName>
        <fullName evidence="4">TIGR02302 family protein</fullName>
    </submittedName>
</protein>
<dbReference type="InterPro" id="IPR012683">
    <property type="entry name" value="CHP02302_TM"/>
</dbReference>
<dbReference type="AlphaFoldDB" id="A0A4R5UTI9"/>
<feature type="compositionally biased region" description="Low complexity" evidence="2">
    <location>
        <begin position="544"/>
        <end position="561"/>
    </location>
</feature>
<proteinExistence type="predicted"/>
<feature type="compositionally biased region" description="Gly residues" evidence="2">
    <location>
        <begin position="676"/>
        <end position="685"/>
    </location>
</feature>
<accession>A0A4R5UTI9</accession>
<keyword evidence="5" id="KW-1185">Reference proteome</keyword>
<dbReference type="OrthoDB" id="8477685at2"/>
<reference evidence="4 5" key="1">
    <citation type="submission" date="2019-03" db="EMBL/GenBank/DDBJ databases">
        <title>Ruegeria lutea sp. nov., a novel strain, isolated from marine sediment, the Masan Bay, South Korea.</title>
        <authorList>
            <person name="Kim J."/>
            <person name="Kim D.-Y."/>
            <person name="Lee S.-S."/>
        </authorList>
    </citation>
    <scope>NUCLEOTIDE SEQUENCE [LARGE SCALE GENOMIC DNA]</scope>
    <source>
        <strain evidence="4 5">318-1</strain>
    </source>
</reference>